<evidence type="ECO:0000313" key="4">
    <source>
        <dbReference type="Proteomes" id="UP000219048"/>
    </source>
</evidence>
<protein>
    <submittedName>
        <fullName evidence="3">Lysophospholipase L1</fullName>
    </submittedName>
</protein>
<evidence type="ECO:0000259" key="2">
    <source>
        <dbReference type="Pfam" id="PF13472"/>
    </source>
</evidence>
<dbReference type="GO" id="GO:0016788">
    <property type="term" value="F:hydrolase activity, acting on ester bonds"/>
    <property type="evidence" value="ECO:0007669"/>
    <property type="project" value="UniProtKB-ARBA"/>
</dbReference>
<dbReference type="EMBL" id="OBEH01000009">
    <property type="protein sequence ID" value="SNZ02015.1"/>
    <property type="molecule type" value="Genomic_DNA"/>
</dbReference>
<dbReference type="RefSeq" id="WP_165770006.1">
    <property type="nucleotide sequence ID" value="NZ_OBEH01000009.1"/>
</dbReference>
<evidence type="ECO:0000256" key="1">
    <source>
        <dbReference type="SAM" id="SignalP"/>
    </source>
</evidence>
<proteinExistence type="predicted"/>
<dbReference type="Pfam" id="PF13472">
    <property type="entry name" value="Lipase_GDSL_2"/>
    <property type="match status" value="1"/>
</dbReference>
<feature type="signal peptide" evidence="1">
    <location>
        <begin position="1"/>
        <end position="20"/>
    </location>
</feature>
<keyword evidence="1" id="KW-0732">Signal</keyword>
<dbReference type="Proteomes" id="UP000219048">
    <property type="component" value="Unassembled WGS sequence"/>
</dbReference>
<organism evidence="3 4">
    <name type="scientific">Flagellimonas pacifica</name>
    <dbReference type="NCBI Taxonomy" id="1247520"/>
    <lineage>
        <taxon>Bacteria</taxon>
        <taxon>Pseudomonadati</taxon>
        <taxon>Bacteroidota</taxon>
        <taxon>Flavobacteriia</taxon>
        <taxon>Flavobacteriales</taxon>
        <taxon>Flavobacteriaceae</taxon>
        <taxon>Flagellimonas</taxon>
    </lineage>
</organism>
<feature type="domain" description="SGNH hydrolase-type esterase" evidence="2">
    <location>
        <begin position="29"/>
        <end position="208"/>
    </location>
</feature>
<evidence type="ECO:0000313" key="3">
    <source>
        <dbReference type="EMBL" id="SNZ02015.1"/>
    </source>
</evidence>
<accession>A0A285MXU8</accession>
<reference evidence="4" key="1">
    <citation type="submission" date="2017-09" db="EMBL/GenBank/DDBJ databases">
        <authorList>
            <person name="Varghese N."/>
            <person name="Submissions S."/>
        </authorList>
    </citation>
    <scope>NUCLEOTIDE SEQUENCE [LARGE SCALE GENOMIC DNA]</scope>
    <source>
        <strain evidence="4">DSM 25885</strain>
    </source>
</reference>
<keyword evidence="4" id="KW-1185">Reference proteome</keyword>
<name>A0A285MXU8_9FLAO</name>
<dbReference type="AlphaFoldDB" id="A0A285MXU8"/>
<dbReference type="InterPro" id="IPR013830">
    <property type="entry name" value="SGNH_hydro"/>
</dbReference>
<dbReference type="InterPro" id="IPR036514">
    <property type="entry name" value="SGNH_hydro_sf"/>
</dbReference>
<feature type="chain" id="PRO_5012696103" evidence="1">
    <location>
        <begin position="21"/>
        <end position="219"/>
    </location>
</feature>
<sequence length="219" mass="24658">MSKRLLIFSLVSFITAISLGQDNGVSFLALGDSYTVGTGESKINSWPLQLVYLSRKKNFPIQFPKIIAKAGWTTTNLLEAIEAEQPKPNYDLVTLLIGVNNQYQGKDIQIFKKEFLILLNKSIDLAKGNPKNVFVLSIPDWSVTPFARFKNKKKIVKELGAYNAIIKKESKKHEVPFIEITQISRNAAVNTSLITSDGLHPSKKMYKLWAKKVGKKLFK</sequence>
<dbReference type="Gene3D" id="3.40.50.1110">
    <property type="entry name" value="SGNH hydrolase"/>
    <property type="match status" value="1"/>
</dbReference>
<dbReference type="SUPFAM" id="SSF52266">
    <property type="entry name" value="SGNH hydrolase"/>
    <property type="match status" value="1"/>
</dbReference>
<gene>
    <name evidence="3" type="ORF">SAMN06265377_3872</name>
</gene>
<dbReference type="CDD" id="cd01832">
    <property type="entry name" value="SGNH_hydrolase_like_1"/>
    <property type="match status" value="1"/>
</dbReference>